<evidence type="ECO:0000259" key="2">
    <source>
        <dbReference type="Pfam" id="PF13598"/>
    </source>
</evidence>
<dbReference type="NCBIfam" id="TIGR02231">
    <property type="entry name" value="mucoidy inhibitor MuiA family protein"/>
    <property type="match status" value="2"/>
</dbReference>
<dbReference type="InterPro" id="IPR008969">
    <property type="entry name" value="CarboxyPept-like_regulatory"/>
</dbReference>
<dbReference type="Pfam" id="PF13600">
    <property type="entry name" value="DUF4140"/>
    <property type="match status" value="1"/>
</dbReference>
<dbReference type="InterPro" id="IPR025554">
    <property type="entry name" value="DUF4140"/>
</dbReference>
<dbReference type="PANTHER" id="PTHR31005">
    <property type="entry name" value="DUF4139 DOMAIN-CONTAINING PROTEIN"/>
    <property type="match status" value="1"/>
</dbReference>
<dbReference type="Pfam" id="PF13715">
    <property type="entry name" value="CarbopepD_reg_2"/>
    <property type="match status" value="1"/>
</dbReference>
<gene>
    <name evidence="4" type="ORF">C7460_109158</name>
</gene>
<comment type="caution">
    <text evidence="4">The sequence shown here is derived from an EMBL/GenBank/DDBJ whole genome shotgun (WGS) entry which is preliminary data.</text>
</comment>
<dbReference type="SUPFAM" id="SSF49464">
    <property type="entry name" value="Carboxypeptidase regulatory domain-like"/>
    <property type="match status" value="1"/>
</dbReference>
<evidence type="ECO:0000313" key="5">
    <source>
        <dbReference type="Proteomes" id="UP000256779"/>
    </source>
</evidence>
<feature type="domain" description="DUF4139" evidence="2">
    <location>
        <begin position="212"/>
        <end position="614"/>
    </location>
</feature>
<evidence type="ECO:0000259" key="3">
    <source>
        <dbReference type="Pfam" id="PF13600"/>
    </source>
</evidence>
<evidence type="ECO:0000313" key="4">
    <source>
        <dbReference type="EMBL" id="RED98966.1"/>
    </source>
</evidence>
<dbReference type="PANTHER" id="PTHR31005:SF8">
    <property type="entry name" value="DUF4139 DOMAIN-CONTAINING PROTEIN"/>
    <property type="match status" value="1"/>
</dbReference>
<name>A0A3D9L4M9_MARFU</name>
<reference evidence="4 5" key="1">
    <citation type="submission" date="2018-07" db="EMBL/GenBank/DDBJ databases">
        <title>Genomic Encyclopedia of Type Strains, Phase IV (KMG-IV): sequencing the most valuable type-strain genomes for metagenomic binning, comparative biology and taxonomic classification.</title>
        <authorList>
            <person name="Goeker M."/>
        </authorList>
    </citation>
    <scope>NUCLEOTIDE SEQUENCE [LARGE SCALE GENOMIC DNA]</scope>
    <source>
        <strain evidence="4 5">DSM 4134</strain>
    </source>
</reference>
<dbReference type="RefSeq" id="WP_170147978.1">
    <property type="nucleotide sequence ID" value="NZ_QREG01000009.1"/>
</dbReference>
<dbReference type="Pfam" id="PF13598">
    <property type="entry name" value="DUF4139"/>
    <property type="match status" value="1"/>
</dbReference>
<dbReference type="AlphaFoldDB" id="A0A3D9L4M9"/>
<sequence>MKNLFLFVALFGLTLVHGQKNLKTEIKEVTVFLNGAQVSRTGAMDLPKGKFILLVDKLSPYIDEKSIQVKSPPGVTILSVKGQQDYLTEQSQQDDALKYSKQIEQLEAELDKLHGRKDVLKRKSDLLLANQVLGGEQSGPSIAELRQAVAFYDEQLTLINEEMLQIVNEVEEKESRIEVLNQQLAVFRSSGKSIGQILMEVETTRAVNATFELSYIVANAGWFPSYDVRVQDIEQPLKLTYKASVYQNTGVDWDQVKLRFSNGDPNKSGVIPELSTWNLNYARYTRSTNSNKSLGLIDRVSGVVMDEESGESLPGANVVVQGTTVGTVTDLEGRFDLTLPAGATALEVSYIGYTQQTIPIQSRTVNVRLAPDVTELQEVVVSGYASSALAGRVSGVQIGKNYGSQKKVEKIPITYTVENQTTVEFEVKKPYSLKSNNSKLTVELTAYDVEADYQYIVVPKVDTDVFLQARILDWNQYNLLQGEANLYFEDAYVGRTILEGNAVDDTLDISLGRDQSIVVRRNKVKEYSKKRVIGNNTEETRRFEILVKNNKSKAVKILVKDQLPVSVNNNVEVEVLNHKGATHEEATGKLVWNFELKAGDQKELEFGYQVKYPKREQVILE</sequence>
<organism evidence="4 5">
    <name type="scientific">Marinoscillum furvescens DSM 4134</name>
    <dbReference type="NCBI Taxonomy" id="1122208"/>
    <lineage>
        <taxon>Bacteria</taxon>
        <taxon>Pseudomonadati</taxon>
        <taxon>Bacteroidota</taxon>
        <taxon>Cytophagia</taxon>
        <taxon>Cytophagales</taxon>
        <taxon>Reichenbachiellaceae</taxon>
        <taxon>Marinoscillum</taxon>
    </lineage>
</organism>
<dbReference type="InterPro" id="IPR037291">
    <property type="entry name" value="DUF4139"/>
</dbReference>
<dbReference type="Proteomes" id="UP000256779">
    <property type="component" value="Unassembled WGS sequence"/>
</dbReference>
<dbReference type="Gene3D" id="2.60.40.1120">
    <property type="entry name" value="Carboxypeptidase-like, regulatory domain"/>
    <property type="match status" value="1"/>
</dbReference>
<keyword evidence="5" id="KW-1185">Reference proteome</keyword>
<evidence type="ECO:0000256" key="1">
    <source>
        <dbReference type="SAM" id="Coils"/>
    </source>
</evidence>
<protein>
    <submittedName>
        <fullName evidence="4">Uncharacterized protein (TIGR02231 family)</fullName>
    </submittedName>
</protein>
<feature type="domain" description="DUF4140" evidence="3">
    <location>
        <begin position="29"/>
        <end position="127"/>
    </location>
</feature>
<accession>A0A3D9L4M9</accession>
<feature type="coiled-coil region" evidence="1">
    <location>
        <begin position="89"/>
        <end position="190"/>
    </location>
</feature>
<keyword evidence="1" id="KW-0175">Coiled coil</keyword>
<dbReference type="EMBL" id="QREG01000009">
    <property type="protein sequence ID" value="RED98966.1"/>
    <property type="molecule type" value="Genomic_DNA"/>
</dbReference>
<proteinExistence type="predicted"/>
<dbReference type="InterPro" id="IPR011935">
    <property type="entry name" value="CHP02231"/>
</dbReference>